<protein>
    <submittedName>
        <fullName evidence="2">Uncharacterized protein</fullName>
    </submittedName>
</protein>
<dbReference type="Proteomes" id="UP000023758">
    <property type="component" value="Unassembled WGS sequence"/>
</dbReference>
<dbReference type="AlphaFoldDB" id="A0A022W092"/>
<feature type="region of interest" description="Disordered" evidence="1">
    <location>
        <begin position="1"/>
        <end position="72"/>
    </location>
</feature>
<proteinExistence type="predicted"/>
<evidence type="ECO:0000256" key="1">
    <source>
        <dbReference type="SAM" id="MobiDB-lite"/>
    </source>
</evidence>
<accession>A0A022W092</accession>
<evidence type="ECO:0000313" key="2">
    <source>
        <dbReference type="EMBL" id="EZF51702.1"/>
    </source>
</evidence>
<dbReference type="EMBL" id="KK207865">
    <property type="protein sequence ID" value="EZF51702.1"/>
    <property type="molecule type" value="Genomic_DNA"/>
</dbReference>
<reference evidence="2" key="1">
    <citation type="submission" date="2014-02" db="EMBL/GenBank/DDBJ databases">
        <title>The Genome Sequence of Trichophyton rubrum (morphotype fischeri) CBS 288.86.</title>
        <authorList>
            <consortium name="The Broad Institute Genomics Platform"/>
            <person name="Cuomo C.A."/>
            <person name="White T.C."/>
            <person name="Graser Y."/>
            <person name="Martinez-Rossi N."/>
            <person name="Heitman J."/>
            <person name="Young S.K."/>
            <person name="Zeng Q."/>
            <person name="Gargeya S."/>
            <person name="Abouelleil A."/>
            <person name="Alvarado L."/>
            <person name="Chapman S.B."/>
            <person name="Gainer-Dewar J."/>
            <person name="Goldberg J."/>
            <person name="Griggs A."/>
            <person name="Gujja S."/>
            <person name="Hansen M."/>
            <person name="Howarth C."/>
            <person name="Imamovic A."/>
            <person name="Larimer J."/>
            <person name="Martinez D."/>
            <person name="Murphy C."/>
            <person name="Pearson M.D."/>
            <person name="Persinoti G."/>
            <person name="Poon T."/>
            <person name="Priest M."/>
            <person name="Roberts A.D."/>
            <person name="Saif S."/>
            <person name="Shea T.D."/>
            <person name="Sykes S.N."/>
            <person name="Wortman J."/>
            <person name="Nusbaum C."/>
            <person name="Birren B."/>
        </authorList>
    </citation>
    <scope>NUCLEOTIDE SEQUENCE [LARGE SCALE GENOMIC DNA]</scope>
    <source>
        <strain evidence="2">CBS 288.86</strain>
    </source>
</reference>
<gene>
    <name evidence="2" type="ORF">H103_05187</name>
</gene>
<dbReference type="HOGENOM" id="CLU_2374286_0_0_1"/>
<name>A0A022W092_TRIRU</name>
<organism evidence="2">
    <name type="scientific">Trichophyton rubrum CBS 288.86</name>
    <dbReference type="NCBI Taxonomy" id="1215330"/>
    <lineage>
        <taxon>Eukaryota</taxon>
        <taxon>Fungi</taxon>
        <taxon>Dikarya</taxon>
        <taxon>Ascomycota</taxon>
        <taxon>Pezizomycotina</taxon>
        <taxon>Eurotiomycetes</taxon>
        <taxon>Eurotiomycetidae</taxon>
        <taxon>Onygenales</taxon>
        <taxon>Arthrodermataceae</taxon>
        <taxon>Trichophyton</taxon>
    </lineage>
</organism>
<sequence length="95" mass="10639">MGACRASRKEAVRCAHAGRTAASERSERTDRRRCRSQDEDAAEADADADEDEEYEAPEKTAARTAPSTSRTSTILAWRRLENMEATMMLMERLDG</sequence>
<feature type="compositionally biased region" description="Acidic residues" evidence="1">
    <location>
        <begin position="39"/>
        <end position="55"/>
    </location>
</feature>
<feature type="compositionally biased region" description="Basic and acidic residues" evidence="1">
    <location>
        <begin position="22"/>
        <end position="38"/>
    </location>
</feature>
<feature type="compositionally biased region" description="Low complexity" evidence="1">
    <location>
        <begin position="62"/>
        <end position="72"/>
    </location>
</feature>